<dbReference type="Proteomes" id="UP000827986">
    <property type="component" value="Unassembled WGS sequence"/>
</dbReference>
<dbReference type="InterPro" id="IPR024831">
    <property type="entry name" value="Uroplakin-3"/>
</dbReference>
<keyword evidence="3" id="KW-1185">Reference proteome</keyword>
<dbReference type="PANTHER" id="PTHR15446:SF17">
    <property type="entry name" value="UROPLAKIN-3A"/>
    <property type="match status" value="1"/>
</dbReference>
<evidence type="ECO:0000313" key="2">
    <source>
        <dbReference type="EMBL" id="KAH1187626.1"/>
    </source>
</evidence>
<feature type="signal peptide" evidence="1">
    <location>
        <begin position="1"/>
        <end position="19"/>
    </location>
</feature>
<gene>
    <name evidence="2" type="ORF">KIL84_020375</name>
</gene>
<evidence type="ECO:0000313" key="3">
    <source>
        <dbReference type="Proteomes" id="UP000827986"/>
    </source>
</evidence>
<keyword evidence="1" id="KW-0732">Signal</keyword>
<dbReference type="GO" id="GO:0006833">
    <property type="term" value="P:water transport"/>
    <property type="evidence" value="ECO:0007669"/>
    <property type="project" value="TreeGrafter"/>
</dbReference>
<comment type="caution">
    <text evidence="2">The sequence shown here is derived from an EMBL/GenBank/DDBJ whole genome shotgun (WGS) entry which is preliminary data.</text>
</comment>
<name>A0A9D3XY93_9SAUR</name>
<proteinExistence type="predicted"/>
<feature type="chain" id="PRO_5039447016" description="Uroplakin 3A" evidence="1">
    <location>
        <begin position="20"/>
        <end position="287"/>
    </location>
</feature>
<reference evidence="2" key="1">
    <citation type="submission" date="2021-09" db="EMBL/GenBank/DDBJ databases">
        <title>The genome of Mauremys mutica provides insights into the evolution of semi-aquatic lifestyle.</title>
        <authorList>
            <person name="Gong S."/>
            <person name="Gao Y."/>
        </authorList>
    </citation>
    <scope>NUCLEOTIDE SEQUENCE</scope>
    <source>
        <strain evidence="2">MM-2020</strain>
        <tissue evidence="2">Muscle</tissue>
    </source>
</reference>
<evidence type="ECO:0008006" key="4">
    <source>
        <dbReference type="Google" id="ProtNLM"/>
    </source>
</evidence>
<organism evidence="2 3">
    <name type="scientific">Mauremys mutica</name>
    <name type="common">yellowpond turtle</name>
    <dbReference type="NCBI Taxonomy" id="74926"/>
    <lineage>
        <taxon>Eukaryota</taxon>
        <taxon>Metazoa</taxon>
        <taxon>Chordata</taxon>
        <taxon>Craniata</taxon>
        <taxon>Vertebrata</taxon>
        <taxon>Euteleostomi</taxon>
        <taxon>Archelosauria</taxon>
        <taxon>Testudinata</taxon>
        <taxon>Testudines</taxon>
        <taxon>Cryptodira</taxon>
        <taxon>Durocryptodira</taxon>
        <taxon>Testudinoidea</taxon>
        <taxon>Geoemydidae</taxon>
        <taxon>Geoemydinae</taxon>
        <taxon>Mauremys</taxon>
    </lineage>
</organism>
<dbReference type="GO" id="GO:0005886">
    <property type="term" value="C:plasma membrane"/>
    <property type="evidence" value="ECO:0007669"/>
    <property type="project" value="TreeGrafter"/>
</dbReference>
<accession>A0A9D3XY93</accession>
<dbReference type="PANTHER" id="PTHR15446">
    <property type="entry name" value="UROPLAKIN III"/>
    <property type="match status" value="1"/>
</dbReference>
<protein>
    <recommendedName>
        <fullName evidence="4">Uroplakin 3A</fullName>
    </recommendedName>
</protein>
<evidence type="ECO:0000256" key="1">
    <source>
        <dbReference type="SAM" id="SignalP"/>
    </source>
</evidence>
<sequence length="287" mass="31404">MQGHWVLLALCWLEQLCVAQNLSPQIANPKLATNNPTLTTIALEKPFCVFDDSLSPGSSYVVYLYAMADSASTGSSAVTDNSSKPLNTTFQDTNGGQLGPYRAALFNVPNCESPPLLADVINVKKVSDVLKQYLFRVGDDVTCLYDPNFPGACNPPLAEDTTYRFKYLLVDVVAGVVKDQTLWSDPMKTRRAVIKSGFICFKSHRAAATSLQFYKDISVLIFSPPPIPILGLYCAETARQANHCKLRHKRNGCYDETTNPLPLEPASVVMDRKSEVGDQAASSQVSL</sequence>
<dbReference type="GO" id="GO:0015840">
    <property type="term" value="P:urea transport"/>
    <property type="evidence" value="ECO:0007669"/>
    <property type="project" value="TreeGrafter"/>
</dbReference>
<dbReference type="EMBL" id="JAHDVG010000463">
    <property type="protein sequence ID" value="KAH1187626.1"/>
    <property type="molecule type" value="Genomic_DNA"/>
</dbReference>
<dbReference type="AlphaFoldDB" id="A0A9D3XY93"/>